<evidence type="ECO:0000256" key="5">
    <source>
        <dbReference type="ARBA" id="ARBA00023284"/>
    </source>
</evidence>
<gene>
    <name evidence="7" type="ORF">S12H4_46238</name>
</gene>
<feature type="domain" description="Phosphotyrosine protein phosphatase I" evidence="6">
    <location>
        <begin position="6"/>
        <end position="141"/>
    </location>
</feature>
<proteinExistence type="predicted"/>
<keyword evidence="2" id="KW-0059">Arsenical resistance</keyword>
<keyword evidence="4" id="KW-1015">Disulfide bond</keyword>
<evidence type="ECO:0000256" key="1">
    <source>
        <dbReference type="ARBA" id="ARBA00022490"/>
    </source>
</evidence>
<evidence type="ECO:0000256" key="2">
    <source>
        <dbReference type="ARBA" id="ARBA00022849"/>
    </source>
</evidence>
<keyword evidence="3" id="KW-0560">Oxidoreductase</keyword>
<comment type="caution">
    <text evidence="7">The sequence shown here is derived from an EMBL/GenBank/DDBJ whole genome shotgun (WGS) entry which is preliminary data.</text>
</comment>
<organism evidence="7">
    <name type="scientific">marine sediment metagenome</name>
    <dbReference type="NCBI Taxonomy" id="412755"/>
    <lineage>
        <taxon>unclassified sequences</taxon>
        <taxon>metagenomes</taxon>
        <taxon>ecological metagenomes</taxon>
    </lineage>
</organism>
<keyword evidence="5" id="KW-0676">Redox-active center</keyword>
<dbReference type="PANTHER" id="PTHR43428">
    <property type="entry name" value="ARSENATE REDUCTASE"/>
    <property type="match status" value="1"/>
</dbReference>
<sequence>MDVLQKGILFLCTGNSCRSQMAEGFAKKMLPKNMEIFSAGLEPKGVHPIAVKVMQEIGVDISHQKSKNISEISIDKISIVVTLCGDAAERCPVFPGKVKRIHWELEDPAKAQGSQEEIIKIFQKVRDKIRSHIENEKWFNSVKY</sequence>
<dbReference type="InterPro" id="IPR023485">
    <property type="entry name" value="Ptyr_pPase"/>
</dbReference>
<evidence type="ECO:0000259" key="6">
    <source>
        <dbReference type="SMART" id="SM00226"/>
    </source>
</evidence>
<name>X1VVZ3_9ZZZZ</name>
<dbReference type="GO" id="GO:0004725">
    <property type="term" value="F:protein tyrosine phosphatase activity"/>
    <property type="evidence" value="ECO:0007669"/>
    <property type="project" value="InterPro"/>
</dbReference>
<dbReference type="GO" id="GO:0046685">
    <property type="term" value="P:response to arsenic-containing substance"/>
    <property type="evidence" value="ECO:0007669"/>
    <property type="project" value="UniProtKB-KW"/>
</dbReference>
<dbReference type="Pfam" id="PF01451">
    <property type="entry name" value="LMWPc"/>
    <property type="match status" value="1"/>
</dbReference>
<dbReference type="Gene3D" id="3.40.50.2300">
    <property type="match status" value="1"/>
</dbReference>
<protein>
    <recommendedName>
        <fullName evidence="6">Phosphotyrosine protein phosphatase I domain-containing protein</fullName>
    </recommendedName>
</protein>
<dbReference type="GO" id="GO:0030612">
    <property type="term" value="F:arsenate reductase (thioredoxin) activity"/>
    <property type="evidence" value="ECO:0007669"/>
    <property type="project" value="InterPro"/>
</dbReference>
<reference evidence="7" key="1">
    <citation type="journal article" date="2014" name="Front. Microbiol.">
        <title>High frequency of phylogenetically diverse reductive dehalogenase-homologous genes in deep subseafloor sedimentary metagenomes.</title>
        <authorList>
            <person name="Kawai M."/>
            <person name="Futagami T."/>
            <person name="Toyoda A."/>
            <person name="Takaki Y."/>
            <person name="Nishi S."/>
            <person name="Hori S."/>
            <person name="Arai W."/>
            <person name="Tsubouchi T."/>
            <person name="Morono Y."/>
            <person name="Uchiyama I."/>
            <person name="Ito T."/>
            <person name="Fujiyama A."/>
            <person name="Inagaki F."/>
            <person name="Takami H."/>
        </authorList>
    </citation>
    <scope>NUCLEOTIDE SEQUENCE</scope>
    <source>
        <strain evidence="7">Expedition CK06-06</strain>
    </source>
</reference>
<dbReference type="NCBIfam" id="TIGR02691">
    <property type="entry name" value="arsC_pI258_fam"/>
    <property type="match status" value="1"/>
</dbReference>
<dbReference type="AlphaFoldDB" id="X1VVZ3"/>
<keyword evidence="1" id="KW-0963">Cytoplasm</keyword>
<evidence type="ECO:0000313" key="7">
    <source>
        <dbReference type="EMBL" id="GAJ15030.1"/>
    </source>
</evidence>
<dbReference type="SMART" id="SM00226">
    <property type="entry name" value="LMWPc"/>
    <property type="match status" value="1"/>
</dbReference>
<dbReference type="InterPro" id="IPR014064">
    <property type="entry name" value="Arsenate_reductase_ArsC"/>
</dbReference>
<evidence type="ECO:0000256" key="3">
    <source>
        <dbReference type="ARBA" id="ARBA00023002"/>
    </source>
</evidence>
<dbReference type="InterPro" id="IPR036196">
    <property type="entry name" value="Ptyr_pPase_sf"/>
</dbReference>
<dbReference type="PANTHER" id="PTHR43428:SF1">
    <property type="entry name" value="ARSENATE REDUCTASE"/>
    <property type="match status" value="1"/>
</dbReference>
<dbReference type="SUPFAM" id="SSF52788">
    <property type="entry name" value="Phosphotyrosine protein phosphatases I"/>
    <property type="match status" value="1"/>
</dbReference>
<dbReference type="CDD" id="cd16345">
    <property type="entry name" value="LMWP_ArsC"/>
    <property type="match status" value="1"/>
</dbReference>
<evidence type="ECO:0000256" key="4">
    <source>
        <dbReference type="ARBA" id="ARBA00023157"/>
    </source>
</evidence>
<accession>X1VVZ3</accession>
<dbReference type="EMBL" id="BARW01028669">
    <property type="protein sequence ID" value="GAJ15030.1"/>
    <property type="molecule type" value="Genomic_DNA"/>
</dbReference>